<dbReference type="EMBL" id="NQJD01000028">
    <property type="protein sequence ID" value="TAA74374.1"/>
    <property type="molecule type" value="Genomic_DNA"/>
</dbReference>
<dbReference type="Gene3D" id="3.30.460.10">
    <property type="entry name" value="Beta Polymerase, domain 2"/>
    <property type="match status" value="1"/>
</dbReference>
<dbReference type="CDD" id="cd05403">
    <property type="entry name" value="NT_KNTase_like"/>
    <property type="match status" value="1"/>
</dbReference>
<dbReference type="PANTHER" id="PTHR43449:SF1">
    <property type="entry name" value="POLYMERASE BETA NUCLEOTIDYLTRANSFERASE DOMAIN-CONTAINING PROTEIN"/>
    <property type="match status" value="1"/>
</dbReference>
<gene>
    <name evidence="2" type="ORF">CDV28_1288</name>
</gene>
<keyword evidence="3" id="KW-1185">Reference proteome</keyword>
<dbReference type="AlphaFoldDB" id="A0A521G023"/>
<evidence type="ECO:0000313" key="2">
    <source>
        <dbReference type="EMBL" id="TAA74374.1"/>
    </source>
</evidence>
<dbReference type="GO" id="GO:0016779">
    <property type="term" value="F:nucleotidyltransferase activity"/>
    <property type="evidence" value="ECO:0007669"/>
    <property type="project" value="InterPro"/>
</dbReference>
<dbReference type="InterPro" id="IPR002934">
    <property type="entry name" value="Polymerase_NTP_transf_dom"/>
</dbReference>
<dbReference type="PANTHER" id="PTHR43449">
    <property type="entry name" value="NUCLEOTIDYLTRANSFERASE"/>
    <property type="match status" value="1"/>
</dbReference>
<comment type="caution">
    <text evidence="2">The sequence shown here is derived from an EMBL/GenBank/DDBJ whole genome shotgun (WGS) entry which is preliminary data.</text>
</comment>
<organism evidence="2 3">
    <name type="scientific">Candidatus Electronema aureum</name>
    <dbReference type="NCBI Taxonomy" id="2005002"/>
    <lineage>
        <taxon>Bacteria</taxon>
        <taxon>Pseudomonadati</taxon>
        <taxon>Thermodesulfobacteriota</taxon>
        <taxon>Desulfobulbia</taxon>
        <taxon>Desulfobulbales</taxon>
        <taxon>Desulfobulbaceae</taxon>
        <taxon>Candidatus Electronema</taxon>
    </lineage>
</organism>
<name>A0A521G023_9BACT</name>
<dbReference type="SUPFAM" id="SSF81301">
    <property type="entry name" value="Nucleotidyltransferase"/>
    <property type="match status" value="1"/>
</dbReference>
<dbReference type="Pfam" id="PF01909">
    <property type="entry name" value="NTP_transf_2"/>
    <property type="match status" value="1"/>
</dbReference>
<evidence type="ECO:0000313" key="3">
    <source>
        <dbReference type="Proteomes" id="UP000316238"/>
    </source>
</evidence>
<sequence>MAEIPDAARLIIDQFLSELAANDITIEQAVLFGSYAKGTFDEWSDIDLALVSAMFEGERFRDREKIRRIKLKVSSLLEPAPYTPEEFTADNPFIKHLIETGIRIR</sequence>
<dbReference type="Proteomes" id="UP000316238">
    <property type="component" value="Unassembled WGS sequence"/>
</dbReference>
<accession>A0A521G023</accession>
<proteinExistence type="predicted"/>
<protein>
    <submittedName>
        <fullName evidence="2">Nucleotidyltransferase</fullName>
    </submittedName>
</protein>
<reference evidence="2" key="1">
    <citation type="submission" date="2017-07" db="EMBL/GenBank/DDBJ databases">
        <title>The cable genome - Insights into the physiology and evolution of filamentous bacteria capable of sulfide oxidation via long distance electron transfer.</title>
        <authorList>
            <person name="Thorup C."/>
            <person name="Bjerg J.T."/>
            <person name="Schreiber L."/>
            <person name="Nielsen L.P."/>
            <person name="Kjeldsen K.U."/>
            <person name="Boesen T."/>
            <person name="Boggild A."/>
            <person name="Meysman F."/>
            <person name="Geelhoed J."/>
            <person name="Schramm A."/>
        </authorList>
    </citation>
    <scope>NUCLEOTIDE SEQUENCE [LARGE SCALE GENOMIC DNA]</scope>
    <source>
        <strain evidence="2">GS</strain>
    </source>
</reference>
<dbReference type="InterPro" id="IPR043519">
    <property type="entry name" value="NT_sf"/>
</dbReference>
<feature type="domain" description="Polymerase nucleotidyl transferase" evidence="1">
    <location>
        <begin position="13"/>
        <end position="77"/>
    </location>
</feature>
<evidence type="ECO:0000259" key="1">
    <source>
        <dbReference type="Pfam" id="PF01909"/>
    </source>
</evidence>